<dbReference type="OrthoDB" id="8876391at2759"/>
<dbReference type="Pfam" id="PF20309">
    <property type="entry name" value="DRHyd-ASK"/>
    <property type="match status" value="1"/>
</dbReference>
<dbReference type="EMBL" id="JAAKFY010000021">
    <property type="protein sequence ID" value="KAF3839389.1"/>
    <property type="molecule type" value="Genomic_DNA"/>
</dbReference>
<protein>
    <recommendedName>
        <fullName evidence="2">MAP3K deoxyribohydrolase domain-containing protein</fullName>
    </recommendedName>
</protein>
<dbReference type="InterPro" id="IPR046872">
    <property type="entry name" value="DRHyd-ASK"/>
</dbReference>
<comment type="caution">
    <text evidence="3">The sequence shown here is derived from an EMBL/GenBank/DDBJ whole genome shotgun (WGS) entry which is preliminary data.</text>
</comment>
<reference evidence="3 4" key="1">
    <citation type="submission" date="2020-03" db="EMBL/GenBank/DDBJ databases">
        <title>Dissostichus mawsoni Genome sequencing and assembly.</title>
        <authorList>
            <person name="Park H."/>
        </authorList>
    </citation>
    <scope>NUCLEOTIDE SEQUENCE [LARGE SCALE GENOMIC DNA]</scope>
    <source>
        <strain evidence="3">DM0001</strain>
        <tissue evidence="3">Muscle</tissue>
    </source>
</reference>
<keyword evidence="4" id="KW-1185">Reference proteome</keyword>
<feature type="region of interest" description="Disordered" evidence="1">
    <location>
        <begin position="1"/>
        <end position="23"/>
    </location>
</feature>
<sequence length="170" mass="18339">MSAGGAGEERREGEGGSSGEESGNGSGYVLCHYKVHALSSSCGISDNMYTTERRRMSLRELKRKDPVWVSAGSLWQDSLAIELTASGSVRPIVSPRSRTRAVSVAYILNEDASVPQTEENLSLKCLKEACADAQAVFKTIPFERISLGTTDILDSFYNAGKCRHADCGVI</sequence>
<evidence type="ECO:0000313" key="4">
    <source>
        <dbReference type="Proteomes" id="UP000518266"/>
    </source>
</evidence>
<evidence type="ECO:0000259" key="2">
    <source>
        <dbReference type="Pfam" id="PF20309"/>
    </source>
</evidence>
<feature type="domain" description="MAP3K deoxyribohydrolase" evidence="2">
    <location>
        <begin position="125"/>
        <end position="159"/>
    </location>
</feature>
<evidence type="ECO:0000313" key="3">
    <source>
        <dbReference type="EMBL" id="KAF3839389.1"/>
    </source>
</evidence>
<proteinExistence type="predicted"/>
<organism evidence="3 4">
    <name type="scientific">Dissostichus mawsoni</name>
    <name type="common">Antarctic cod</name>
    <dbReference type="NCBI Taxonomy" id="36200"/>
    <lineage>
        <taxon>Eukaryota</taxon>
        <taxon>Metazoa</taxon>
        <taxon>Chordata</taxon>
        <taxon>Craniata</taxon>
        <taxon>Vertebrata</taxon>
        <taxon>Euteleostomi</taxon>
        <taxon>Actinopterygii</taxon>
        <taxon>Neopterygii</taxon>
        <taxon>Teleostei</taxon>
        <taxon>Neoteleostei</taxon>
        <taxon>Acanthomorphata</taxon>
        <taxon>Eupercaria</taxon>
        <taxon>Perciformes</taxon>
        <taxon>Notothenioidei</taxon>
        <taxon>Nototheniidae</taxon>
        <taxon>Dissostichus</taxon>
    </lineage>
</organism>
<evidence type="ECO:0000256" key="1">
    <source>
        <dbReference type="SAM" id="MobiDB-lite"/>
    </source>
</evidence>
<dbReference type="AlphaFoldDB" id="A0A7J5XS75"/>
<accession>A0A7J5XS75</accession>
<name>A0A7J5XS75_DISMA</name>
<gene>
    <name evidence="3" type="ORF">F7725_018106</name>
</gene>
<dbReference type="Proteomes" id="UP000518266">
    <property type="component" value="Unassembled WGS sequence"/>
</dbReference>